<proteinExistence type="predicted"/>
<dbReference type="Proteomes" id="UP000076842">
    <property type="component" value="Unassembled WGS sequence"/>
</dbReference>
<protein>
    <submittedName>
        <fullName evidence="2">Polysaccharide lyase family 14 protein</fullName>
    </submittedName>
</protein>
<feature type="domain" description="Polysaccharide lyase 14" evidence="1">
    <location>
        <begin position="69"/>
        <end position="282"/>
    </location>
</feature>
<dbReference type="EMBL" id="KV424016">
    <property type="protein sequence ID" value="KZT54369.1"/>
    <property type="molecule type" value="Genomic_DNA"/>
</dbReference>
<dbReference type="AlphaFoldDB" id="A0A165E977"/>
<dbReference type="PANTHER" id="PTHR40124:SF1">
    <property type="entry name" value="DISAGGREGATASE RELATED REPEAT PROTEIN"/>
    <property type="match status" value="1"/>
</dbReference>
<accession>A0A165E977</accession>
<dbReference type="PANTHER" id="PTHR40124">
    <property type="match status" value="1"/>
</dbReference>
<keyword evidence="2" id="KW-0456">Lyase</keyword>
<keyword evidence="3" id="KW-1185">Reference proteome</keyword>
<dbReference type="InParanoid" id="A0A165E977"/>
<name>A0A165E977_9BASI</name>
<gene>
    <name evidence="2" type="ORF">CALCODRAFT_438767</name>
</gene>
<sequence>MTNLSSWNVTNSGDGRKNLKIVSSIPLSAYAPSSTSSSNPTPAPVPLPEGAEIFVSPLRRSHPKSSPPSLLRITYPAHSSDPSLSPIGGTDFYATPLPLSPATSVTLSYSVFFPYDFDFVRGGKLPGLYGGEYECSAGRSAEWCWSSRLMWRREGAGELYLYAPKVAQTAALCSTPPLTICDSADGQSIGRGSFNFTRGGWTEVRQTVVLNTPGEWDGAFELWADGKLVIQAEGVYWRNTTRTTTAPDEPVGFSGIFFSTFFGGSGPEWETQVETHAWFKDFELVVDY</sequence>
<dbReference type="Gene3D" id="2.60.120.200">
    <property type="match status" value="1"/>
</dbReference>
<dbReference type="InterPro" id="IPR048958">
    <property type="entry name" value="Polysacc_lyase_14"/>
</dbReference>
<evidence type="ECO:0000259" key="1">
    <source>
        <dbReference type="Pfam" id="PF21294"/>
    </source>
</evidence>
<dbReference type="Pfam" id="PF21294">
    <property type="entry name" value="Polysacc_lyase_14"/>
    <property type="match status" value="1"/>
</dbReference>
<dbReference type="OrthoDB" id="10069995at2759"/>
<evidence type="ECO:0000313" key="3">
    <source>
        <dbReference type="Proteomes" id="UP000076842"/>
    </source>
</evidence>
<dbReference type="GO" id="GO:0016829">
    <property type="term" value="F:lyase activity"/>
    <property type="evidence" value="ECO:0007669"/>
    <property type="project" value="UniProtKB-KW"/>
</dbReference>
<reference evidence="2 3" key="1">
    <citation type="journal article" date="2016" name="Mol. Biol. Evol.">
        <title>Comparative Genomics of Early-Diverging Mushroom-Forming Fungi Provides Insights into the Origins of Lignocellulose Decay Capabilities.</title>
        <authorList>
            <person name="Nagy L.G."/>
            <person name="Riley R."/>
            <person name="Tritt A."/>
            <person name="Adam C."/>
            <person name="Daum C."/>
            <person name="Floudas D."/>
            <person name="Sun H."/>
            <person name="Yadav J.S."/>
            <person name="Pangilinan J."/>
            <person name="Larsson K.H."/>
            <person name="Matsuura K."/>
            <person name="Barry K."/>
            <person name="Labutti K."/>
            <person name="Kuo R."/>
            <person name="Ohm R.A."/>
            <person name="Bhattacharya S.S."/>
            <person name="Shirouzu T."/>
            <person name="Yoshinaga Y."/>
            <person name="Martin F.M."/>
            <person name="Grigoriev I.V."/>
            <person name="Hibbett D.S."/>
        </authorList>
    </citation>
    <scope>NUCLEOTIDE SEQUENCE [LARGE SCALE GENOMIC DNA]</scope>
    <source>
        <strain evidence="2 3">HHB12733</strain>
    </source>
</reference>
<dbReference type="STRING" id="1353952.A0A165E977"/>
<organism evidence="2 3">
    <name type="scientific">Calocera cornea HHB12733</name>
    <dbReference type="NCBI Taxonomy" id="1353952"/>
    <lineage>
        <taxon>Eukaryota</taxon>
        <taxon>Fungi</taxon>
        <taxon>Dikarya</taxon>
        <taxon>Basidiomycota</taxon>
        <taxon>Agaricomycotina</taxon>
        <taxon>Dacrymycetes</taxon>
        <taxon>Dacrymycetales</taxon>
        <taxon>Dacrymycetaceae</taxon>
        <taxon>Calocera</taxon>
    </lineage>
</organism>
<evidence type="ECO:0000313" key="2">
    <source>
        <dbReference type="EMBL" id="KZT54369.1"/>
    </source>
</evidence>